<dbReference type="InterPro" id="IPR017871">
    <property type="entry name" value="ABC_transporter-like_CS"/>
</dbReference>
<evidence type="ECO:0000259" key="5">
    <source>
        <dbReference type="PROSITE" id="PS50893"/>
    </source>
</evidence>
<dbReference type="Pfam" id="PF12848">
    <property type="entry name" value="ABC_tran_Xtn"/>
    <property type="match status" value="1"/>
</dbReference>
<dbReference type="Proteomes" id="UP001244341">
    <property type="component" value="Chromosome 14b"/>
</dbReference>
<keyword evidence="7" id="KW-1185">Reference proteome</keyword>
<dbReference type="InterPro" id="IPR027417">
    <property type="entry name" value="P-loop_NTPase"/>
</dbReference>
<keyword evidence="2" id="KW-0067">ATP-binding</keyword>
<keyword evidence="3" id="KW-0175">Coiled coil</keyword>
<dbReference type="EMBL" id="CP126221">
    <property type="protein sequence ID" value="WIA21798.1"/>
    <property type="molecule type" value="Genomic_DNA"/>
</dbReference>
<name>A0ABY8UQC5_TETOB</name>
<sequence>MQALHAPALSRGCSSSRPAAPQPTPAPILGLSRHISNGRHQPCSQDTLVARAVELDLAALEAQFPDRDGGPGKKGKPKKPLAKAKPSKGSSKAGSAAASMDESSSNGKAAAAAAKNGNGSSSSSSAGSAGATLSVDQTYEEPDPVPAGVVIGDDEEASEGPLRSGSSGIASGLRLENVSITFKNQQVLKDCTWEVKKGERVGLVGVNGAGKTTQLQIVMGRLIPDGGEVIKAKRNMKVAYLAQEFDVDPTRTVREEFNSVYKQQLKVVSERERISKELEGVGEDMERMQALLDRLERLNAQALDMDVNLLDKKIDQMMPELGFMPQDNDRLVSSYSGGWQMRMCLGKLLLQEPDVLLLDEPTNHLDLDAIEWLEGYLKQQDVPMVIVSHDREFLDNLATKIVETERGVATTYKGNYTAYVAAKAEREALQWAAYERQQKEVDKLQDLVRRLAGGAQSGRAAAAEKQLERMKAEGLIEKPFVPKRRSFTFPPVEKMGANVVEIKGLSHGYNNRLLFKDVDLEIGQGERIAIIGPNGAGKSTLLRLIMGREQPLRGTVRLGAHNIVPNYFEQNQAEALDLNMSVLDTLVTSAPDAKINDLKQLLGRMLFSGNAMDKKVKVLSGGEKARLALAKFMCTQGTLLVLDEPTNHLDIPSKETLEEAIRCFEGAVIAVSHDRYFLKRIATRVLLAEDRQLKDFQGDYEYYLEKNETEAEKMAVKAAKAKAVEQAAIKAKSKMSKAERERQKKDKAKAFNEAAAGKSSRR</sequence>
<organism evidence="6 7">
    <name type="scientific">Tetradesmus obliquus</name>
    <name type="common">Green alga</name>
    <name type="synonym">Acutodesmus obliquus</name>
    <dbReference type="NCBI Taxonomy" id="3088"/>
    <lineage>
        <taxon>Eukaryota</taxon>
        <taxon>Viridiplantae</taxon>
        <taxon>Chlorophyta</taxon>
        <taxon>core chlorophytes</taxon>
        <taxon>Chlorophyceae</taxon>
        <taxon>CS clade</taxon>
        <taxon>Sphaeropleales</taxon>
        <taxon>Scenedesmaceae</taxon>
        <taxon>Tetradesmus</taxon>
    </lineage>
</organism>
<evidence type="ECO:0000256" key="2">
    <source>
        <dbReference type="ARBA" id="ARBA00022840"/>
    </source>
</evidence>
<dbReference type="PANTHER" id="PTHR42855:SF1">
    <property type="entry name" value="ABC TRANSPORTER DOMAIN-CONTAINING PROTEIN"/>
    <property type="match status" value="1"/>
</dbReference>
<feature type="compositionally biased region" description="Basic and acidic residues" evidence="4">
    <location>
        <begin position="736"/>
        <end position="750"/>
    </location>
</feature>
<dbReference type="InterPro" id="IPR032781">
    <property type="entry name" value="ABC_tran_Xtn"/>
</dbReference>
<dbReference type="Pfam" id="PF00005">
    <property type="entry name" value="ABC_tran"/>
    <property type="match status" value="2"/>
</dbReference>
<feature type="domain" description="ABC transporter" evidence="5">
    <location>
        <begin position="173"/>
        <end position="431"/>
    </location>
</feature>
<feature type="coiled-coil region" evidence="3">
    <location>
        <begin position="278"/>
        <end position="308"/>
    </location>
</feature>
<evidence type="ECO:0000256" key="1">
    <source>
        <dbReference type="ARBA" id="ARBA00022741"/>
    </source>
</evidence>
<dbReference type="SUPFAM" id="SSF52540">
    <property type="entry name" value="P-loop containing nucleoside triphosphate hydrolases"/>
    <property type="match status" value="2"/>
</dbReference>
<dbReference type="PANTHER" id="PTHR42855">
    <property type="entry name" value="ABC TRANSPORTER ATP-BINDING SUBUNIT"/>
    <property type="match status" value="1"/>
</dbReference>
<dbReference type="PROSITE" id="PS00211">
    <property type="entry name" value="ABC_TRANSPORTER_1"/>
    <property type="match status" value="2"/>
</dbReference>
<feature type="region of interest" description="Disordered" evidence="4">
    <location>
        <begin position="732"/>
        <end position="762"/>
    </location>
</feature>
<dbReference type="SMART" id="SM00382">
    <property type="entry name" value="AAA"/>
    <property type="match status" value="2"/>
</dbReference>
<proteinExistence type="predicted"/>
<protein>
    <recommendedName>
        <fullName evidence="5">ABC transporter domain-containing protein</fullName>
    </recommendedName>
</protein>
<keyword evidence="1" id="KW-0547">Nucleotide-binding</keyword>
<gene>
    <name evidence="6" type="ORF">OEZ85_004182</name>
</gene>
<feature type="compositionally biased region" description="Low complexity" evidence="4">
    <location>
        <begin position="87"/>
        <end position="131"/>
    </location>
</feature>
<evidence type="ECO:0000313" key="6">
    <source>
        <dbReference type="EMBL" id="WIA21798.1"/>
    </source>
</evidence>
<feature type="region of interest" description="Disordered" evidence="4">
    <location>
        <begin position="1"/>
        <end position="43"/>
    </location>
</feature>
<dbReference type="PROSITE" id="PS50893">
    <property type="entry name" value="ABC_TRANSPORTER_2"/>
    <property type="match status" value="2"/>
</dbReference>
<feature type="domain" description="ABC transporter" evidence="5">
    <location>
        <begin position="500"/>
        <end position="715"/>
    </location>
</feature>
<evidence type="ECO:0000256" key="3">
    <source>
        <dbReference type="SAM" id="Coils"/>
    </source>
</evidence>
<evidence type="ECO:0000313" key="7">
    <source>
        <dbReference type="Proteomes" id="UP001244341"/>
    </source>
</evidence>
<dbReference type="InterPro" id="IPR003439">
    <property type="entry name" value="ABC_transporter-like_ATP-bd"/>
</dbReference>
<feature type="compositionally biased region" description="Basic residues" evidence="4">
    <location>
        <begin position="73"/>
        <end position="86"/>
    </location>
</feature>
<dbReference type="InterPro" id="IPR051309">
    <property type="entry name" value="ABCF_ATPase"/>
</dbReference>
<dbReference type="CDD" id="cd03221">
    <property type="entry name" value="ABCF_EF-3"/>
    <property type="match status" value="2"/>
</dbReference>
<dbReference type="InterPro" id="IPR003593">
    <property type="entry name" value="AAA+_ATPase"/>
</dbReference>
<reference evidence="6 7" key="1">
    <citation type="submission" date="2023-05" db="EMBL/GenBank/DDBJ databases">
        <title>A 100% complete, gapless, phased diploid assembly of the Scenedesmus obliquus UTEX 3031 genome.</title>
        <authorList>
            <person name="Biondi T.C."/>
            <person name="Hanschen E.R."/>
            <person name="Kwon T."/>
            <person name="Eng W."/>
            <person name="Kruse C.P.S."/>
            <person name="Koehler S.I."/>
            <person name="Kunde Y."/>
            <person name="Gleasner C.D."/>
            <person name="You Mak K.T."/>
            <person name="Polle J."/>
            <person name="Hovde B.T."/>
            <person name="Starkenburg S.R."/>
        </authorList>
    </citation>
    <scope>NUCLEOTIDE SEQUENCE [LARGE SCALE GENOMIC DNA]</scope>
    <source>
        <strain evidence="6 7">DOE0152z</strain>
    </source>
</reference>
<feature type="region of interest" description="Disordered" evidence="4">
    <location>
        <begin position="61"/>
        <end position="165"/>
    </location>
</feature>
<accession>A0ABY8UQC5</accession>
<dbReference type="Gene3D" id="3.40.50.300">
    <property type="entry name" value="P-loop containing nucleotide triphosphate hydrolases"/>
    <property type="match status" value="2"/>
</dbReference>
<feature type="compositionally biased region" description="Polar residues" evidence="4">
    <location>
        <begin position="34"/>
        <end position="43"/>
    </location>
</feature>
<evidence type="ECO:0000256" key="4">
    <source>
        <dbReference type="SAM" id="MobiDB-lite"/>
    </source>
</evidence>